<dbReference type="Proteomes" id="UP000593719">
    <property type="component" value="Chromosome"/>
</dbReference>
<accession>A0A7M1B3K3</accession>
<dbReference type="InterPro" id="IPR055917">
    <property type="entry name" value="DUF7494"/>
</dbReference>
<feature type="domain" description="DUF7494" evidence="1">
    <location>
        <begin position="17"/>
        <end position="132"/>
    </location>
</feature>
<dbReference type="Gene3D" id="1.25.40.10">
    <property type="entry name" value="Tetratricopeptide repeat domain"/>
    <property type="match status" value="4"/>
</dbReference>
<sequence length="784" mass="91177">MLKWILLAFVLTNSFALEISIESAKDNFIKYSTLDIRNTERFTCKEIKNDLDTVLEVQCIFLKRPVRKLKHIQNDFFKVNTVFKDEKFIVTIKPFYKIKLIPEIFDLTKDNEVFDANVTYSDHWSVLGYKKTFPLFKQEEASPLALDFPFYLDKDKLPYVGSLDLQGNPVYIKNVEDVKEYLKVKKYYKHKEYELCLESIDDILNDYPNTLFKAELLYYKIKVYAKIKDWDNVVSVAKEFLREYSSDENVAEVLSLVAKAYAKLGENSNADYFYDRLFTEHPQSKFTQLGYIYKGEMLEESGGTKQALKYYKKALYETKDLEVAANAAYHLASLYLSFKPKEASKYAMKIIQADPGFFMEDFKASQKMMEEFANQGYYKVAAAIADTLLQEIDATYDEYEELLKNKALWLAQTKEKKKALAALNEYLKKFPDGDYVDAVQVAKDALFFEVSDLNATAKLAEFDKLIQEYQNDTIGKRALYEKAKLLLEEGKYKEVLSLKKSLEALDKTEYKDIQKIIQDAAIGEMKQSLRKKNCKQVLIISNEYNITLSDKWDDGIYECAMKGGDFQLSKSIAGKNLKSKDLDERKKWLYRYIKVDFATGNYSDVLDAAKDLITLIEDDKNSKYKEVYRYLFDTYERLEQKEKMIDAMAKIEELFGLDYKDTERYVAMVTLGNERHDDNLIIKYAKKVMQIQNKSNSYAQSPYVEFALYQAYMDKKEYNRALEVIKSLDKLALSPTLRARQKYLLGSVLDKLWRDDAAKKAYKEAIAADPKSSWAKLAKSALEL</sequence>
<evidence type="ECO:0000313" key="3">
    <source>
        <dbReference type="Proteomes" id="UP000593719"/>
    </source>
</evidence>
<keyword evidence="2" id="KW-0969">Cilium</keyword>
<dbReference type="InterPro" id="IPR019734">
    <property type="entry name" value="TPR_rpt"/>
</dbReference>
<dbReference type="AlphaFoldDB" id="A0A7M1B3K3"/>
<dbReference type="RefSeq" id="WP_193150466.1">
    <property type="nucleotide sequence ID" value="NZ_CP041235.1"/>
</dbReference>
<keyword evidence="3" id="KW-1185">Reference proteome</keyword>
<dbReference type="SMART" id="SM00028">
    <property type="entry name" value="TPR"/>
    <property type="match status" value="4"/>
</dbReference>
<reference evidence="2 3" key="1">
    <citation type="submission" date="2019-06" db="EMBL/GenBank/DDBJ databases">
        <title>Sulfurimonas gotlandica sp. nov., a chemoautotrophic and psychrotolerant epsilonproteobacterium isolated from a pelagic redoxcline, and an emended description of the genus Sulfurimonas.</title>
        <authorList>
            <person name="Wang S."/>
            <person name="Jiang L."/>
            <person name="Shao Z."/>
        </authorList>
    </citation>
    <scope>NUCLEOTIDE SEQUENCE [LARGE SCALE GENOMIC DNA]</scope>
    <source>
        <strain evidence="2 3">S2-6</strain>
    </source>
</reference>
<name>A0A7M1B3K3_9BACT</name>
<evidence type="ECO:0000313" key="2">
    <source>
        <dbReference type="EMBL" id="QOP44319.1"/>
    </source>
</evidence>
<dbReference type="KEGG" id="ssei:FJR45_10335"/>
<protein>
    <submittedName>
        <fullName evidence="2">Flagellar protein</fullName>
    </submittedName>
</protein>
<evidence type="ECO:0000259" key="1">
    <source>
        <dbReference type="Pfam" id="PF24323"/>
    </source>
</evidence>
<dbReference type="InterPro" id="IPR011990">
    <property type="entry name" value="TPR-like_helical_dom_sf"/>
</dbReference>
<proteinExistence type="predicted"/>
<organism evidence="2 3">
    <name type="scientific">Sulfurimonas sediminis</name>
    <dbReference type="NCBI Taxonomy" id="2590020"/>
    <lineage>
        <taxon>Bacteria</taxon>
        <taxon>Pseudomonadati</taxon>
        <taxon>Campylobacterota</taxon>
        <taxon>Epsilonproteobacteria</taxon>
        <taxon>Campylobacterales</taxon>
        <taxon>Sulfurimonadaceae</taxon>
        <taxon>Sulfurimonas</taxon>
    </lineage>
</organism>
<keyword evidence="2" id="KW-0282">Flagellum</keyword>
<dbReference type="SUPFAM" id="SSF48452">
    <property type="entry name" value="TPR-like"/>
    <property type="match status" value="2"/>
</dbReference>
<dbReference type="EMBL" id="CP041235">
    <property type="protein sequence ID" value="QOP44319.1"/>
    <property type="molecule type" value="Genomic_DNA"/>
</dbReference>
<keyword evidence="2" id="KW-0966">Cell projection</keyword>
<gene>
    <name evidence="2" type="ORF">FJR45_10335</name>
</gene>
<dbReference type="Pfam" id="PF24323">
    <property type="entry name" value="DUF7494"/>
    <property type="match status" value="1"/>
</dbReference>